<dbReference type="Gene3D" id="3.30.420.10">
    <property type="entry name" value="Ribonuclease H-like superfamily/Ribonuclease H"/>
    <property type="match status" value="1"/>
</dbReference>
<dbReference type="GO" id="GO:0005737">
    <property type="term" value="C:cytoplasm"/>
    <property type="evidence" value="ECO:0007669"/>
    <property type="project" value="InterPro"/>
</dbReference>
<dbReference type="AlphaFoldDB" id="A0A132AEY1"/>
<dbReference type="InterPro" id="IPR036397">
    <property type="entry name" value="RNaseH_sf"/>
</dbReference>
<dbReference type="InterPro" id="IPR012677">
    <property type="entry name" value="Nucleotide-bd_a/b_plait_sf"/>
</dbReference>
<dbReference type="GO" id="GO:0003723">
    <property type="term" value="F:RNA binding"/>
    <property type="evidence" value="ECO:0007669"/>
    <property type="project" value="InterPro"/>
</dbReference>
<dbReference type="InterPro" id="IPR006941">
    <property type="entry name" value="RNase_CAF1"/>
</dbReference>
<dbReference type="OrthoDB" id="1432093at2759"/>
<evidence type="ECO:0000256" key="2">
    <source>
        <dbReference type="SAM" id="MobiDB-lite"/>
    </source>
</evidence>
<dbReference type="GO" id="GO:0046872">
    <property type="term" value="F:metal ion binding"/>
    <property type="evidence" value="ECO:0007669"/>
    <property type="project" value="InterPro"/>
</dbReference>
<comment type="caution">
    <text evidence="4">The sequence shown here is derived from an EMBL/GenBank/DDBJ whole genome shotgun (WGS) entry which is preliminary data.</text>
</comment>
<evidence type="ECO:0000313" key="5">
    <source>
        <dbReference type="Proteomes" id="UP000616769"/>
    </source>
</evidence>
<dbReference type="PANTHER" id="PTHR15092">
    <property type="entry name" value="POLY A -SPECIFIC RIBONUCLEASE/TARGET OF EGR1, MEMBER 1"/>
    <property type="match status" value="1"/>
</dbReference>
<feature type="compositionally biased region" description="Basic and acidic residues" evidence="2">
    <location>
        <begin position="511"/>
        <end position="528"/>
    </location>
</feature>
<name>A0A132AEY1_SARSC</name>
<evidence type="ECO:0000259" key="3">
    <source>
        <dbReference type="Pfam" id="PF08675"/>
    </source>
</evidence>
<dbReference type="GO" id="GO:0005634">
    <property type="term" value="C:nucleus"/>
    <property type="evidence" value="ECO:0007669"/>
    <property type="project" value="InterPro"/>
</dbReference>
<dbReference type="Pfam" id="PF04857">
    <property type="entry name" value="CAF1"/>
    <property type="match status" value="1"/>
</dbReference>
<accession>A0A132AEY1</accession>
<dbReference type="Gene3D" id="3.30.70.330">
    <property type="match status" value="1"/>
</dbReference>
<feature type="domain" description="Poly(A)-specific ribonuclease RNA-binding" evidence="3">
    <location>
        <begin position="422"/>
        <end position="502"/>
    </location>
</feature>
<dbReference type="PANTHER" id="PTHR15092:SF22">
    <property type="entry name" value="POLY(A)-SPECIFIC RIBONUCLEASE PNLDC1"/>
    <property type="match status" value="1"/>
</dbReference>
<reference evidence="4 5" key="1">
    <citation type="journal article" date="2015" name="Parasit. Vectors">
        <title>Draft genome of the scabies mite.</title>
        <authorList>
            <person name="Rider S.D.Jr."/>
            <person name="Morgan M.S."/>
            <person name="Arlian L.G."/>
        </authorList>
    </citation>
    <scope>NUCLEOTIDE SEQUENCE [LARGE SCALE GENOMIC DNA]</scope>
    <source>
        <strain evidence="4">Arlian Lab</strain>
    </source>
</reference>
<dbReference type="GO" id="GO:0006402">
    <property type="term" value="P:mRNA catabolic process"/>
    <property type="evidence" value="ECO:0007669"/>
    <property type="project" value="InterPro"/>
</dbReference>
<dbReference type="SUPFAM" id="SSF53098">
    <property type="entry name" value="Ribonuclease H-like"/>
    <property type="match status" value="1"/>
</dbReference>
<dbReference type="InterPro" id="IPR012337">
    <property type="entry name" value="RNaseH-like_sf"/>
</dbReference>
<dbReference type="Pfam" id="PF08675">
    <property type="entry name" value="RNA_bind"/>
    <property type="match status" value="1"/>
</dbReference>
<organism evidence="4 5">
    <name type="scientific">Sarcoptes scabiei</name>
    <name type="common">Itch mite</name>
    <name type="synonym">Acarus scabiei</name>
    <dbReference type="NCBI Taxonomy" id="52283"/>
    <lineage>
        <taxon>Eukaryota</taxon>
        <taxon>Metazoa</taxon>
        <taxon>Ecdysozoa</taxon>
        <taxon>Arthropoda</taxon>
        <taxon>Chelicerata</taxon>
        <taxon>Arachnida</taxon>
        <taxon>Acari</taxon>
        <taxon>Acariformes</taxon>
        <taxon>Sarcoptiformes</taxon>
        <taxon>Astigmata</taxon>
        <taxon>Psoroptidia</taxon>
        <taxon>Sarcoptoidea</taxon>
        <taxon>Sarcoptidae</taxon>
        <taxon>Sarcoptinae</taxon>
        <taxon>Sarcoptes</taxon>
    </lineage>
</organism>
<evidence type="ECO:0000313" key="4">
    <source>
        <dbReference type="EMBL" id="KPM09115.1"/>
    </source>
</evidence>
<protein>
    <submittedName>
        <fullName evidence="4">Poly(A)-specific ribonuclease PARN-like protein</fullName>
    </submittedName>
</protein>
<feature type="region of interest" description="Disordered" evidence="2">
    <location>
        <begin position="506"/>
        <end position="533"/>
    </location>
</feature>
<proteinExistence type="inferred from homology"/>
<dbReference type="InterPro" id="IPR051181">
    <property type="entry name" value="CAF1_poly(A)_ribonucleases"/>
</dbReference>
<sequence length="584" mass="68712">MNVTIENFEEILSEFESSLPSIDFISIDTEFSGLNSDEKSHELLDPQQYYCKSKKNIEKFQILQVGLSLFKRIENDRFDCSSYNFYIFPSKHFSSQKFRERYFLCQSSSLKFLIENGFDFNKVIREGISYLPLSEKAKSKENIEKCLTKSRERLYETDDDDEDFRLLKTKIVEFIRSDQNEIVFADCMKYSRRVQYHYQNTFFVSPGKGEKAGSLILTKNPSSCDGSKMLIEALGFSLIIELLIKYQKPIVGHHLFYDLMHIYHSFIEDLPVNYSEWRRNLKICFPIIYDTKYITDLPSIKNYLPSFGEYFEEIENFVLIGLIVLFRLNEALENIFHIVKSEPFLKTEINLKNQSTKEYEFHDAGYDSYITGCCFINLIRFYFSAKIDEQITNILSKELLEQFQNKIAIHGIYDIRFLDLEKDPVIDRSNVFYARFPSSYTRNNLQSIFNPFGGIDRICWIDDQSAFLILKDAKKRPEVIESLIQNAKPNSQLKLQYYTEFLKESNQNNHQADEQNSKESANGKEEIRTNSLKKTCNFNEEDQSTLHAVKKIKITSPDSDRSKMDINKLFEDNQECLLFTFFYS</sequence>
<dbReference type="InterPro" id="IPR014789">
    <property type="entry name" value="PolyA-riboNase_RNA-binding"/>
</dbReference>
<evidence type="ECO:0000256" key="1">
    <source>
        <dbReference type="ARBA" id="ARBA00008372"/>
    </source>
</evidence>
<dbReference type="VEuPathDB" id="VectorBase:SSCA000431"/>
<comment type="similarity">
    <text evidence="1">Belongs to the CAF1 family.</text>
</comment>
<dbReference type="Proteomes" id="UP000616769">
    <property type="component" value="Unassembled WGS sequence"/>
</dbReference>
<dbReference type="EMBL" id="JXLN01013127">
    <property type="protein sequence ID" value="KPM09115.1"/>
    <property type="molecule type" value="Genomic_DNA"/>
</dbReference>
<dbReference type="GO" id="GO:0004535">
    <property type="term" value="F:poly(A)-specific ribonuclease activity"/>
    <property type="evidence" value="ECO:0007669"/>
    <property type="project" value="InterPro"/>
</dbReference>
<gene>
    <name evidence="4" type="ORF">QR98_0076460</name>
</gene>